<dbReference type="GO" id="GO:0051539">
    <property type="term" value="F:4 iron, 4 sulfur cluster binding"/>
    <property type="evidence" value="ECO:0007669"/>
    <property type="project" value="UniProtKB-KW"/>
</dbReference>
<gene>
    <name evidence="9" type="ORF">RZN69_14910</name>
</gene>
<evidence type="ECO:0000256" key="1">
    <source>
        <dbReference type="ARBA" id="ARBA00004196"/>
    </source>
</evidence>
<dbReference type="GO" id="GO:0016020">
    <property type="term" value="C:membrane"/>
    <property type="evidence" value="ECO:0007669"/>
    <property type="project" value="InterPro"/>
</dbReference>
<name>A0AAQ3L5P5_9BACT</name>
<evidence type="ECO:0000256" key="6">
    <source>
        <dbReference type="ARBA" id="ARBA00023014"/>
    </source>
</evidence>
<feature type="transmembrane region" description="Helical" evidence="7">
    <location>
        <begin position="264"/>
        <end position="284"/>
    </location>
</feature>
<dbReference type="KEGG" id="puo:RZN69_14910"/>
<dbReference type="PANTHER" id="PTHR43545">
    <property type="entry name" value="FORMATE DEHYDROGENASE, NITRATE-INDUCIBLE, IRON-SULFUR SUBUNIT"/>
    <property type="match status" value="1"/>
</dbReference>
<accession>A0AAQ3L5P5</accession>
<reference evidence="9 10" key="1">
    <citation type="submission" date="2023-10" db="EMBL/GenBank/DDBJ databases">
        <title>Rubellicoccus peritrichatus gen. nov., sp. nov., isolated from an algae of coral reef tank.</title>
        <authorList>
            <person name="Luo J."/>
        </authorList>
    </citation>
    <scope>NUCLEOTIDE SEQUENCE [LARGE SCALE GENOMIC DNA]</scope>
    <source>
        <strain evidence="9 10">CR14</strain>
    </source>
</reference>
<feature type="transmembrane region" description="Helical" evidence="7">
    <location>
        <begin position="357"/>
        <end position="379"/>
    </location>
</feature>
<comment type="subcellular location">
    <subcellularLocation>
        <location evidence="1">Cell envelope</location>
    </subcellularLocation>
</comment>
<dbReference type="PROSITE" id="PS00198">
    <property type="entry name" value="4FE4S_FER_1"/>
    <property type="match status" value="1"/>
</dbReference>
<keyword evidence="6" id="KW-0411">Iron-sulfur</keyword>
<dbReference type="InterPro" id="IPR017900">
    <property type="entry name" value="4Fe4S_Fe_S_CS"/>
</dbReference>
<dbReference type="CDD" id="cd16371">
    <property type="entry name" value="DMSOR_beta_like"/>
    <property type="match status" value="1"/>
</dbReference>
<evidence type="ECO:0000259" key="8">
    <source>
        <dbReference type="PROSITE" id="PS51379"/>
    </source>
</evidence>
<dbReference type="Pfam" id="PF13247">
    <property type="entry name" value="Fer4_11"/>
    <property type="match status" value="1"/>
</dbReference>
<dbReference type="InterPro" id="IPR051555">
    <property type="entry name" value="FDH_Electron_Transfer_Unit"/>
</dbReference>
<evidence type="ECO:0000313" key="10">
    <source>
        <dbReference type="Proteomes" id="UP001304300"/>
    </source>
</evidence>
<keyword evidence="5" id="KW-0408">Iron</keyword>
<keyword evidence="7" id="KW-0812">Transmembrane</keyword>
<dbReference type="InterPro" id="IPR007059">
    <property type="entry name" value="DmsC"/>
</dbReference>
<keyword evidence="9" id="KW-0560">Oxidoreductase</keyword>
<dbReference type="AlphaFoldDB" id="A0AAQ3L5P5"/>
<dbReference type="RefSeq" id="WP_317831964.1">
    <property type="nucleotide sequence ID" value="NZ_CP136920.1"/>
</dbReference>
<organism evidence="9 10">
    <name type="scientific">Rubellicoccus peritrichatus</name>
    <dbReference type="NCBI Taxonomy" id="3080537"/>
    <lineage>
        <taxon>Bacteria</taxon>
        <taxon>Pseudomonadati</taxon>
        <taxon>Verrucomicrobiota</taxon>
        <taxon>Opitutia</taxon>
        <taxon>Puniceicoccales</taxon>
        <taxon>Cerasicoccaceae</taxon>
        <taxon>Rubellicoccus</taxon>
    </lineage>
</organism>
<dbReference type="EMBL" id="CP136920">
    <property type="protein sequence ID" value="WOO39914.1"/>
    <property type="molecule type" value="Genomic_DNA"/>
</dbReference>
<feature type="transmembrane region" description="Helical" evidence="7">
    <location>
        <begin position="290"/>
        <end position="311"/>
    </location>
</feature>
<evidence type="ECO:0000256" key="4">
    <source>
        <dbReference type="ARBA" id="ARBA00022737"/>
    </source>
</evidence>
<dbReference type="Pfam" id="PF04976">
    <property type="entry name" value="DmsC"/>
    <property type="match status" value="1"/>
</dbReference>
<dbReference type="GO" id="GO:0019645">
    <property type="term" value="P:anaerobic electron transport chain"/>
    <property type="evidence" value="ECO:0007669"/>
    <property type="project" value="InterPro"/>
</dbReference>
<feature type="transmembrane region" description="Helical" evidence="7">
    <location>
        <begin position="469"/>
        <end position="493"/>
    </location>
</feature>
<dbReference type="InterPro" id="IPR017896">
    <property type="entry name" value="4Fe4S_Fe-S-bd"/>
</dbReference>
<feature type="transmembrane region" description="Helical" evidence="7">
    <location>
        <begin position="332"/>
        <end position="351"/>
    </location>
</feature>
<keyword evidence="10" id="KW-1185">Reference proteome</keyword>
<evidence type="ECO:0000256" key="2">
    <source>
        <dbReference type="ARBA" id="ARBA00022485"/>
    </source>
</evidence>
<keyword evidence="4" id="KW-0677">Repeat</keyword>
<protein>
    <submittedName>
        <fullName evidence="9">DmsC/YnfH family molybdoenzyme membrane anchor subunit</fullName>
        <ecNumber evidence="9">1.8.5.3</ecNumber>
    </submittedName>
</protein>
<evidence type="ECO:0000256" key="7">
    <source>
        <dbReference type="SAM" id="Phobius"/>
    </source>
</evidence>
<keyword evidence="3" id="KW-0479">Metal-binding</keyword>
<keyword evidence="7" id="KW-1133">Transmembrane helix</keyword>
<proteinExistence type="predicted"/>
<dbReference type="EC" id="1.8.5.3" evidence="9"/>
<keyword evidence="7" id="KW-0472">Membrane</keyword>
<dbReference type="GO" id="GO:0030313">
    <property type="term" value="C:cell envelope"/>
    <property type="evidence" value="ECO:0007669"/>
    <property type="project" value="UniProtKB-SubCell"/>
</dbReference>
<feature type="domain" description="4Fe-4S ferredoxin-type" evidence="8">
    <location>
        <begin position="139"/>
        <end position="168"/>
    </location>
</feature>
<evidence type="ECO:0000313" key="9">
    <source>
        <dbReference type="EMBL" id="WOO39914.1"/>
    </source>
</evidence>
<feature type="transmembrane region" description="Helical" evidence="7">
    <location>
        <begin position="400"/>
        <end position="426"/>
    </location>
</feature>
<dbReference type="Proteomes" id="UP001304300">
    <property type="component" value="Chromosome"/>
</dbReference>
<dbReference type="Gene3D" id="3.30.70.20">
    <property type="match status" value="2"/>
</dbReference>
<keyword evidence="2" id="KW-0004">4Fe-4S</keyword>
<evidence type="ECO:0000256" key="3">
    <source>
        <dbReference type="ARBA" id="ARBA00022723"/>
    </source>
</evidence>
<sequence>MMINAGIEVEESPIDRLLREQAALQTPVADFSLQYDELDGESVDSFSKLIPLENPNPGEQFAFEVNLDRCSGCKACVTACHSLNGLDELETWRDIGLIHGQRDQRSYQQTVTTACHHCVEPGCLEGCPVNAYEKDPITGIVLHLDDQCIGCQYCVLKCPYDVPKYNERLGIVRKCDMCHNRLSHGEAPACVQACPTEAIQIVTVNKAETIDTARTKGADAFLPDAPHQDYTVPTTAYISKHEIPVNARAADADILRPQHAHWPLIWMLTLTQISVGFAGAAALVKGISMPLAIASALTGFAGLGASVLHLGRPLQAWRAFVGLTHSWLSREIFAFSGYAGVMLLALGATLLKPEFSQLLWGVTALTGLIAIFTSVMIYYDTHRIFWGLSRTSIRFYGTAFLALGSGLIIGGITLSGVGIVLVSLVAKVINEVSVLKQAKAETSTPDNHSARIQLELERPALTARWTGTLLGTMCLLATPAISPAVGLIGIALISSSEIAERYLFFRAVVAPKMPGGVTA</sequence>
<dbReference type="GO" id="GO:0016491">
    <property type="term" value="F:oxidoreductase activity"/>
    <property type="evidence" value="ECO:0007669"/>
    <property type="project" value="UniProtKB-KW"/>
</dbReference>
<feature type="domain" description="4Fe-4S ferredoxin-type" evidence="8">
    <location>
        <begin position="61"/>
        <end position="91"/>
    </location>
</feature>
<dbReference type="PROSITE" id="PS51379">
    <property type="entry name" value="4FE4S_FER_2"/>
    <property type="match status" value="2"/>
</dbReference>
<dbReference type="GO" id="GO:0046872">
    <property type="term" value="F:metal ion binding"/>
    <property type="evidence" value="ECO:0007669"/>
    <property type="project" value="UniProtKB-KW"/>
</dbReference>
<dbReference type="PANTHER" id="PTHR43545:SF6">
    <property type="entry name" value="FORMATE DEHYDROGENASE, NITRATE-INDUCIBLE, IRON-SULFUR SUBUNIT"/>
    <property type="match status" value="1"/>
</dbReference>
<dbReference type="SUPFAM" id="SSF54862">
    <property type="entry name" value="4Fe-4S ferredoxins"/>
    <property type="match status" value="1"/>
</dbReference>
<evidence type="ECO:0000256" key="5">
    <source>
        <dbReference type="ARBA" id="ARBA00023004"/>
    </source>
</evidence>